<proteinExistence type="inferred from homology"/>
<reference evidence="6" key="1">
    <citation type="submission" date="2023-07" db="EMBL/GenBank/DDBJ databases">
        <title>A chromosome-level genome assembly of Lolium multiflorum.</title>
        <authorList>
            <person name="Chen Y."/>
            <person name="Copetti D."/>
            <person name="Kolliker R."/>
            <person name="Studer B."/>
        </authorList>
    </citation>
    <scope>NUCLEOTIDE SEQUENCE</scope>
    <source>
        <strain evidence="6">02402/16</strain>
        <tissue evidence="6">Leaf</tissue>
    </source>
</reference>
<feature type="region of interest" description="Disordered" evidence="5">
    <location>
        <begin position="1"/>
        <end position="72"/>
    </location>
</feature>
<organism evidence="6 7">
    <name type="scientific">Lolium multiflorum</name>
    <name type="common">Italian ryegrass</name>
    <name type="synonym">Lolium perenne subsp. multiflorum</name>
    <dbReference type="NCBI Taxonomy" id="4521"/>
    <lineage>
        <taxon>Eukaryota</taxon>
        <taxon>Viridiplantae</taxon>
        <taxon>Streptophyta</taxon>
        <taxon>Embryophyta</taxon>
        <taxon>Tracheophyta</taxon>
        <taxon>Spermatophyta</taxon>
        <taxon>Magnoliopsida</taxon>
        <taxon>Liliopsida</taxon>
        <taxon>Poales</taxon>
        <taxon>Poaceae</taxon>
        <taxon>BOP clade</taxon>
        <taxon>Pooideae</taxon>
        <taxon>Poodae</taxon>
        <taxon>Poeae</taxon>
        <taxon>Poeae Chloroplast Group 2 (Poeae type)</taxon>
        <taxon>Loliodinae</taxon>
        <taxon>Loliinae</taxon>
        <taxon>Lolium</taxon>
    </lineage>
</organism>
<dbReference type="InterPro" id="IPR000874">
    <property type="entry name" value="Bombesin"/>
</dbReference>
<feature type="region of interest" description="Disordered" evidence="5">
    <location>
        <begin position="408"/>
        <end position="445"/>
    </location>
</feature>
<keyword evidence="4" id="KW-0027">Amidation</keyword>
<accession>A0AAD8QZR8</accession>
<feature type="compositionally biased region" description="Low complexity" evidence="5">
    <location>
        <begin position="1"/>
        <end position="25"/>
    </location>
</feature>
<evidence type="ECO:0000256" key="2">
    <source>
        <dbReference type="ARBA" id="ARBA00010012"/>
    </source>
</evidence>
<dbReference type="GO" id="GO:0007218">
    <property type="term" value="P:neuropeptide signaling pathway"/>
    <property type="evidence" value="ECO:0007669"/>
    <property type="project" value="InterPro"/>
</dbReference>
<dbReference type="PANTHER" id="PTHR33170">
    <property type="entry name" value="DUF4283 DOMAIN-CONTAINING PROTEIN-RELATED"/>
    <property type="match status" value="1"/>
</dbReference>
<comment type="subcellular location">
    <subcellularLocation>
        <location evidence="1">Secreted</location>
    </subcellularLocation>
</comment>
<keyword evidence="7" id="KW-1185">Reference proteome</keyword>
<dbReference type="PROSITE" id="PS00257">
    <property type="entry name" value="BOMBESIN"/>
    <property type="match status" value="1"/>
</dbReference>
<evidence type="ECO:0000256" key="1">
    <source>
        <dbReference type="ARBA" id="ARBA00004613"/>
    </source>
</evidence>
<evidence type="ECO:0000256" key="5">
    <source>
        <dbReference type="SAM" id="MobiDB-lite"/>
    </source>
</evidence>
<dbReference type="GO" id="GO:0005576">
    <property type="term" value="C:extracellular region"/>
    <property type="evidence" value="ECO:0007669"/>
    <property type="project" value="UniProtKB-SubCell"/>
</dbReference>
<evidence type="ECO:0000313" key="6">
    <source>
        <dbReference type="EMBL" id="KAK1611112.1"/>
    </source>
</evidence>
<gene>
    <name evidence="6" type="ORF">QYE76_034785</name>
</gene>
<keyword evidence="3" id="KW-0964">Secreted</keyword>
<comment type="caution">
    <text evidence="6">The sequence shown here is derived from an EMBL/GenBank/DDBJ whole genome shotgun (WGS) entry which is preliminary data.</text>
</comment>
<dbReference type="AlphaFoldDB" id="A0AAD8QZR8"/>
<feature type="compositionally biased region" description="Polar residues" evidence="5">
    <location>
        <begin position="429"/>
        <end position="443"/>
    </location>
</feature>
<sequence length="642" mass="69830">MQQPLQPLQPRPLVQQQQPQVQQQQAFPYRPPVYGYSQPGVPSGGHFVSQPQQHMASSLGQQQGLGSAVSQQQPVAFASGVNPKPKKNKKKRTGQQVIQPFSAQGQPHHGFVNDQQVQGQFMPQFLPQQSVVHPPVTQQQVQPQVQAGPPVPSVQPVVAPVEPAVKVSGKGKKGVWCWKCKVDTHAVKDCQMQTYFTSLPDSVVLDDLVPSQSPVARVVISGVEVPADVVAKQVARRCADSQNWKWEALPNGNMEFLISLPSFEDLDRVDGIQVGVPGFDSSLAISRWMFAEVPHKFELQKIWLHVEGVPHSVRHFLGLWAVGSLMGKTVDVDLATLRRKGIIRIQVAMMDSVVLQKLRQDSAVFVKTDVLVQLKGFDFRFRRELDDFVPDDGFLPLVWVKKDDNDEGGNDDCVDDDAMDTSDARLEPPQSTTPHAHNASSSGRAGGARTVCITVTPFNPNPQTQLAKTRARSHAWASYPLGVASYLRFTFGPCLLYTGYGGRQGLAALGLATWGCTHGEGRGYFWGCHPAWEGPGTAAACPGFAARCAALLSAGFCGGRLPGDSGGSSRRDVYGGGWRRGRVFSDLYLLRRLLRVVFVYGGRWACLGWSWGGGGIYLAFSPDCDHDGDGGGGSCGTAAVWF</sequence>
<dbReference type="Proteomes" id="UP001231189">
    <property type="component" value="Unassembled WGS sequence"/>
</dbReference>
<comment type="similarity">
    <text evidence="2">Belongs to the bombesin/neuromedin-B/ranatensin family.</text>
</comment>
<protein>
    <recommendedName>
        <fullName evidence="8">DUF4283 domain-containing protein</fullName>
    </recommendedName>
</protein>
<evidence type="ECO:0000256" key="4">
    <source>
        <dbReference type="ARBA" id="ARBA00022815"/>
    </source>
</evidence>
<name>A0AAD8QZR8_LOLMU</name>
<evidence type="ECO:0000313" key="7">
    <source>
        <dbReference type="Proteomes" id="UP001231189"/>
    </source>
</evidence>
<feature type="compositionally biased region" description="Polar residues" evidence="5">
    <location>
        <begin position="49"/>
        <end position="72"/>
    </location>
</feature>
<evidence type="ECO:0000256" key="3">
    <source>
        <dbReference type="ARBA" id="ARBA00022525"/>
    </source>
</evidence>
<evidence type="ECO:0008006" key="8">
    <source>
        <dbReference type="Google" id="ProtNLM"/>
    </source>
</evidence>
<dbReference type="EMBL" id="JAUUTY010000007">
    <property type="protein sequence ID" value="KAK1611112.1"/>
    <property type="molecule type" value="Genomic_DNA"/>
</dbReference>
<dbReference type="PANTHER" id="PTHR33170:SF8">
    <property type="entry name" value="OS07G0485366 PROTEIN"/>
    <property type="match status" value="1"/>
</dbReference>
<feature type="compositionally biased region" description="Acidic residues" evidence="5">
    <location>
        <begin position="408"/>
        <end position="420"/>
    </location>
</feature>